<evidence type="ECO:0000313" key="2">
    <source>
        <dbReference type="EMBL" id="APW41613.1"/>
    </source>
</evidence>
<dbReference type="InterPro" id="IPR029063">
    <property type="entry name" value="SAM-dependent_MTases_sf"/>
</dbReference>
<dbReference type="KEGG" id="rsb:RS694_02960"/>
<keyword evidence="2" id="KW-0808">Transferase</keyword>
<reference evidence="3" key="1">
    <citation type="submission" date="2017-01" db="EMBL/GenBank/DDBJ databases">
        <authorList>
            <person name="Kim Y.J."/>
            <person name="Farh M.E.-A."/>
            <person name="Yang D.-C."/>
        </authorList>
    </citation>
    <scope>NUCLEOTIDE SEQUENCE [LARGE SCALE GENOMIC DNA]</scope>
    <source>
        <strain evidence="3">DSM 22694</strain>
    </source>
</reference>
<dbReference type="EMBL" id="CP019239">
    <property type="protein sequence ID" value="APW41613.1"/>
    <property type="molecule type" value="Genomic_DNA"/>
</dbReference>
<dbReference type="Pfam" id="PF13649">
    <property type="entry name" value="Methyltransf_25"/>
    <property type="match status" value="1"/>
</dbReference>
<dbReference type="Proteomes" id="UP000186110">
    <property type="component" value="Chromosome"/>
</dbReference>
<dbReference type="Gene3D" id="3.40.50.150">
    <property type="entry name" value="Vaccinia Virus protein VP39"/>
    <property type="match status" value="1"/>
</dbReference>
<dbReference type="RefSeq" id="WP_029708069.1">
    <property type="nucleotide sequence ID" value="NZ_CP019239.1"/>
</dbReference>
<dbReference type="SUPFAM" id="SSF53335">
    <property type="entry name" value="S-adenosyl-L-methionine-dependent methyltransferases"/>
    <property type="match status" value="1"/>
</dbReference>
<gene>
    <name evidence="2" type="ORF">RS694_02960</name>
</gene>
<proteinExistence type="predicted"/>
<evidence type="ECO:0000313" key="3">
    <source>
        <dbReference type="Proteomes" id="UP000186110"/>
    </source>
</evidence>
<keyword evidence="2" id="KW-0489">Methyltransferase</keyword>
<feature type="domain" description="Methyltransferase" evidence="1">
    <location>
        <begin position="62"/>
        <end position="147"/>
    </location>
</feature>
<dbReference type="eggNOG" id="COG2518">
    <property type="taxonomic scope" value="Bacteria"/>
</dbReference>
<protein>
    <submittedName>
        <fullName evidence="2">SAM-dependent methyltransferase</fullName>
    </submittedName>
</protein>
<dbReference type="AlphaFoldDB" id="A0A1P8K6I5"/>
<dbReference type="InterPro" id="IPR041698">
    <property type="entry name" value="Methyltransf_25"/>
</dbReference>
<dbReference type="GO" id="GO:0008168">
    <property type="term" value="F:methyltransferase activity"/>
    <property type="evidence" value="ECO:0007669"/>
    <property type="project" value="UniProtKB-KW"/>
</dbReference>
<organism evidence="2 3">
    <name type="scientific">Rhodoferax saidenbachensis</name>
    <dbReference type="NCBI Taxonomy" id="1484693"/>
    <lineage>
        <taxon>Bacteria</taxon>
        <taxon>Pseudomonadati</taxon>
        <taxon>Pseudomonadota</taxon>
        <taxon>Betaproteobacteria</taxon>
        <taxon>Burkholderiales</taxon>
        <taxon>Comamonadaceae</taxon>
        <taxon>Rhodoferax</taxon>
    </lineage>
</organism>
<dbReference type="GO" id="GO:0032259">
    <property type="term" value="P:methylation"/>
    <property type="evidence" value="ECO:0007669"/>
    <property type="project" value="UniProtKB-KW"/>
</dbReference>
<dbReference type="CDD" id="cd02440">
    <property type="entry name" value="AdoMet_MTases"/>
    <property type="match status" value="1"/>
</dbReference>
<name>A0A1P8K6I5_9BURK</name>
<dbReference type="STRING" id="1484693.RS694_02960"/>
<keyword evidence="3" id="KW-1185">Reference proteome</keyword>
<sequence>MIPHEMTKEPQYELLYQVVEQHGIASFGLMANESWNQDPKRTLFTLARYKFVAKLLSGKKSVLEVGCADAFGTRLVQQEVGHVTAVDFDPVFIKDAQSRANKNWPLTLKVQDMLAGPVPGTFDAAYSLDVLEHIQPQDEAAFMRNFCASVSIDAPVIIGMPSLESQAHASPQSKAGHVNCKTGKVFKSDLEQYFQNVFVFSMNDEVVHTGYYPMAHYLLALCCGKRT</sequence>
<evidence type="ECO:0000259" key="1">
    <source>
        <dbReference type="Pfam" id="PF13649"/>
    </source>
</evidence>
<accession>A0A1P8K6I5</accession>